<proteinExistence type="predicted"/>
<evidence type="ECO:0000259" key="1">
    <source>
        <dbReference type="Pfam" id="PF01261"/>
    </source>
</evidence>
<dbReference type="GO" id="GO:0016853">
    <property type="term" value="F:isomerase activity"/>
    <property type="evidence" value="ECO:0007669"/>
    <property type="project" value="UniProtKB-KW"/>
</dbReference>
<dbReference type="InterPro" id="IPR013022">
    <property type="entry name" value="Xyl_isomerase-like_TIM-brl"/>
</dbReference>
<dbReference type="AlphaFoldDB" id="A0A2P8DSV1"/>
<evidence type="ECO:0000313" key="2">
    <source>
        <dbReference type="EMBL" id="PSL00292.1"/>
    </source>
</evidence>
<sequence>MHRFSLNQITTKNWTLPEAVAGCAEAGVEWIGLWRDRVAEVGVDTAAALLRDHGVRASSLCRGGSFTGAGPDGPVADPIGDTAAAIDEAAALGAPVLVLVVGGIAGGDLPGSRAAVAGALEQLAPYAAERGVRLGLEPLHPVQCAERSVLCTLDQAVDLAEPYPEEVVGVIVDEFHVWWDPRIEAAIARAGRRIAGFHACDQLVPLPDPLLGRGLPGEGPIDHRRLLGLATEAGYTGPVEVEVFNAALWARPPKEALASAITAYRTHVAEPAGTPLP</sequence>
<protein>
    <submittedName>
        <fullName evidence="2">Sugar phosphate isomerase/epimerase</fullName>
    </submittedName>
</protein>
<dbReference type="Proteomes" id="UP000240542">
    <property type="component" value="Unassembled WGS sequence"/>
</dbReference>
<dbReference type="SUPFAM" id="SSF51658">
    <property type="entry name" value="Xylose isomerase-like"/>
    <property type="match status" value="1"/>
</dbReference>
<keyword evidence="2" id="KW-0413">Isomerase</keyword>
<dbReference type="EMBL" id="PYGA01000002">
    <property type="protein sequence ID" value="PSL00292.1"/>
    <property type="molecule type" value="Genomic_DNA"/>
</dbReference>
<dbReference type="Gene3D" id="3.20.20.150">
    <property type="entry name" value="Divalent-metal-dependent TIM barrel enzymes"/>
    <property type="match status" value="1"/>
</dbReference>
<dbReference type="PANTHER" id="PTHR12110">
    <property type="entry name" value="HYDROXYPYRUVATE ISOMERASE"/>
    <property type="match status" value="1"/>
</dbReference>
<dbReference type="PANTHER" id="PTHR12110:SF52">
    <property type="entry name" value="XYLOSE ISOMERASE"/>
    <property type="match status" value="1"/>
</dbReference>
<feature type="domain" description="Xylose isomerase-like TIM barrel" evidence="1">
    <location>
        <begin position="23"/>
        <end position="261"/>
    </location>
</feature>
<dbReference type="Pfam" id="PF01261">
    <property type="entry name" value="AP_endonuc_2"/>
    <property type="match status" value="1"/>
</dbReference>
<dbReference type="RefSeq" id="WP_106581622.1">
    <property type="nucleotide sequence ID" value="NZ_PYGA01000002.1"/>
</dbReference>
<keyword evidence="3" id="KW-1185">Reference proteome</keyword>
<dbReference type="InterPro" id="IPR036237">
    <property type="entry name" value="Xyl_isomerase-like_sf"/>
</dbReference>
<reference evidence="2 3" key="1">
    <citation type="submission" date="2018-03" db="EMBL/GenBank/DDBJ databases">
        <title>Genomic Encyclopedia of Archaeal and Bacterial Type Strains, Phase II (KMG-II): from individual species to whole genera.</title>
        <authorList>
            <person name="Goeker M."/>
        </authorList>
    </citation>
    <scope>NUCLEOTIDE SEQUENCE [LARGE SCALE GENOMIC DNA]</scope>
    <source>
        <strain evidence="2 3">DSM 45312</strain>
    </source>
</reference>
<comment type="caution">
    <text evidence="2">The sequence shown here is derived from an EMBL/GenBank/DDBJ whole genome shotgun (WGS) entry which is preliminary data.</text>
</comment>
<accession>A0A2P8DSV1</accession>
<dbReference type="OrthoDB" id="9787068at2"/>
<dbReference type="InterPro" id="IPR050312">
    <property type="entry name" value="IolE/XylAMocC-like"/>
</dbReference>
<evidence type="ECO:0000313" key="3">
    <source>
        <dbReference type="Proteomes" id="UP000240542"/>
    </source>
</evidence>
<gene>
    <name evidence="2" type="ORF">CLV63_102419</name>
</gene>
<name>A0A2P8DSV1_9ACTN</name>
<organism evidence="2 3">
    <name type="scientific">Murinocardiopsis flavida</name>
    <dbReference type="NCBI Taxonomy" id="645275"/>
    <lineage>
        <taxon>Bacteria</taxon>
        <taxon>Bacillati</taxon>
        <taxon>Actinomycetota</taxon>
        <taxon>Actinomycetes</taxon>
        <taxon>Streptosporangiales</taxon>
        <taxon>Nocardiopsidaceae</taxon>
        <taxon>Murinocardiopsis</taxon>
    </lineage>
</organism>